<dbReference type="PANTHER" id="PTHR42924:SF3">
    <property type="entry name" value="POLYMERASE_HISTIDINOL PHOSPHATASE N-TERMINAL DOMAIN-CONTAINING PROTEIN"/>
    <property type="match status" value="1"/>
</dbReference>
<reference evidence="2 3" key="1">
    <citation type="submission" date="2015-11" db="EMBL/GenBank/DDBJ databases">
        <title>Genomic analysis of 38 Legionella species identifies large and diverse effector repertoires.</title>
        <authorList>
            <person name="Burstein D."/>
            <person name="Amaro F."/>
            <person name="Zusman T."/>
            <person name="Lifshitz Z."/>
            <person name="Cohen O."/>
            <person name="Gilbert J.A."/>
            <person name="Pupko T."/>
            <person name="Shuman H.A."/>
            <person name="Segal G."/>
        </authorList>
    </citation>
    <scope>NUCLEOTIDE SEQUENCE [LARGE SCALE GENOMIC DNA]</scope>
    <source>
        <strain evidence="2 3">PX-1-G2-E2</strain>
    </source>
</reference>
<dbReference type="OrthoDB" id="9804333at2"/>
<dbReference type="PATRIC" id="fig|466.6.peg.501"/>
<dbReference type="GO" id="GO:0004534">
    <property type="term" value="F:5'-3' RNA exonuclease activity"/>
    <property type="evidence" value="ECO:0007669"/>
    <property type="project" value="TreeGrafter"/>
</dbReference>
<keyword evidence="3" id="KW-1185">Reference proteome</keyword>
<dbReference type="InterPro" id="IPR052018">
    <property type="entry name" value="PHP_domain"/>
</dbReference>
<comment type="caution">
    <text evidence="2">The sequence shown here is derived from an EMBL/GenBank/DDBJ whole genome shotgun (WGS) entry which is preliminary data.</text>
</comment>
<dbReference type="InterPro" id="IPR016195">
    <property type="entry name" value="Pol/histidinol_Pase-like"/>
</dbReference>
<evidence type="ECO:0000259" key="1">
    <source>
        <dbReference type="SMART" id="SM00481"/>
    </source>
</evidence>
<evidence type="ECO:0000313" key="3">
    <source>
        <dbReference type="Proteomes" id="UP000054908"/>
    </source>
</evidence>
<dbReference type="CDD" id="cd07438">
    <property type="entry name" value="PHP_HisPPase_AMP"/>
    <property type="match status" value="1"/>
</dbReference>
<dbReference type="SUPFAM" id="SSF89550">
    <property type="entry name" value="PHP domain-like"/>
    <property type="match status" value="1"/>
</dbReference>
<gene>
    <name evidence="2" type="ORF">Lmac_0473</name>
</gene>
<dbReference type="STRING" id="466.Lmac_0473"/>
<proteinExistence type="predicted"/>
<dbReference type="AlphaFoldDB" id="A0A0W0WE50"/>
<evidence type="ECO:0000313" key="2">
    <source>
        <dbReference type="EMBL" id="KTD30657.1"/>
    </source>
</evidence>
<dbReference type="Gene3D" id="3.20.20.140">
    <property type="entry name" value="Metal-dependent hydrolases"/>
    <property type="match status" value="1"/>
</dbReference>
<dbReference type="InterPro" id="IPR003141">
    <property type="entry name" value="Pol/His_phosphatase_N"/>
</dbReference>
<protein>
    <submittedName>
        <fullName evidence="2">Metal dependent phosphoesterase</fullName>
    </submittedName>
</protein>
<dbReference type="Pfam" id="PF02811">
    <property type="entry name" value="PHP"/>
    <property type="match status" value="1"/>
</dbReference>
<dbReference type="Proteomes" id="UP000054908">
    <property type="component" value="Unassembled WGS sequence"/>
</dbReference>
<name>A0A0W0WE50_9GAMM</name>
<dbReference type="PANTHER" id="PTHR42924">
    <property type="entry name" value="EXONUCLEASE"/>
    <property type="match status" value="1"/>
</dbReference>
<dbReference type="SMART" id="SM00481">
    <property type="entry name" value="POLIIIAc"/>
    <property type="match status" value="1"/>
</dbReference>
<dbReference type="EMBL" id="LNYL01000010">
    <property type="protein sequence ID" value="KTD30657.1"/>
    <property type="molecule type" value="Genomic_DNA"/>
</dbReference>
<feature type="domain" description="Polymerase/histidinol phosphatase N-terminal" evidence="1">
    <location>
        <begin position="2"/>
        <end position="67"/>
    </location>
</feature>
<dbReference type="RefSeq" id="WP_058451298.1">
    <property type="nucleotide sequence ID" value="NZ_CAAAIB010000005.1"/>
</dbReference>
<sequence length="275" mass="30396">MIDLHCHSNFSDGILSPQALVSKALEANIKTLALTDHDTIAGVEAIREAAAGYSIKIITGIEFSTRWKKYDIHILGLNFDVNNQHIQTLIKQQSESRIERAQQIAEKMESCGVEDAYNKACIIAGHQRIARPHLAQVFVNEGLAKNLQVAFDRFLARGKAAFVPTPWISIREAVEGILQAKGCAVIAHPLKYSLTRTKLQELICEFKEAGGIGMEVVSGDMAPAQVQEMAELCVRNQLLASTGSDYHGGSLSRISLGRQRQLPLNCVPIWHQWIM</sequence>
<dbReference type="Gene3D" id="1.10.150.650">
    <property type="match status" value="1"/>
</dbReference>
<dbReference type="InterPro" id="IPR004013">
    <property type="entry name" value="PHP_dom"/>
</dbReference>
<accession>A0A0W0WE50</accession>
<dbReference type="GO" id="GO:0035312">
    <property type="term" value="F:5'-3' DNA exonuclease activity"/>
    <property type="evidence" value="ECO:0007669"/>
    <property type="project" value="TreeGrafter"/>
</dbReference>
<organism evidence="2 3">
    <name type="scientific">Legionella maceachernii</name>
    <dbReference type="NCBI Taxonomy" id="466"/>
    <lineage>
        <taxon>Bacteria</taxon>
        <taxon>Pseudomonadati</taxon>
        <taxon>Pseudomonadota</taxon>
        <taxon>Gammaproteobacteria</taxon>
        <taxon>Legionellales</taxon>
        <taxon>Legionellaceae</taxon>
        <taxon>Legionella</taxon>
    </lineage>
</organism>